<dbReference type="EMBL" id="CP086355">
    <property type="protein sequence ID" value="UNI16556.1"/>
    <property type="molecule type" value="Genomic_DNA"/>
</dbReference>
<reference evidence="3" key="1">
    <citation type="submission" date="2021-11" db="EMBL/GenBank/DDBJ databases">
        <title>Purpureocillium_takamizusanense_genome.</title>
        <authorList>
            <person name="Nguyen N.-H."/>
        </authorList>
    </citation>
    <scope>NUCLEOTIDE SEQUENCE</scope>
    <source>
        <strain evidence="3">PT3</strain>
    </source>
</reference>
<dbReference type="RefSeq" id="XP_047840037.1">
    <property type="nucleotide sequence ID" value="XM_047984065.1"/>
</dbReference>
<name>A0A9Q8QC82_9HYPO</name>
<evidence type="ECO:0000313" key="4">
    <source>
        <dbReference type="Proteomes" id="UP000829364"/>
    </source>
</evidence>
<feature type="transmembrane region" description="Helical" evidence="2">
    <location>
        <begin position="176"/>
        <end position="196"/>
    </location>
</feature>
<feature type="region of interest" description="Disordered" evidence="1">
    <location>
        <begin position="14"/>
        <end position="47"/>
    </location>
</feature>
<feature type="transmembrane region" description="Helical" evidence="2">
    <location>
        <begin position="139"/>
        <end position="156"/>
    </location>
</feature>
<keyword evidence="2" id="KW-0812">Transmembrane</keyword>
<protein>
    <submittedName>
        <fullName evidence="3">Uncharacterized protein</fullName>
    </submittedName>
</protein>
<accession>A0A9Q8QC82</accession>
<keyword evidence="4" id="KW-1185">Reference proteome</keyword>
<dbReference type="GeneID" id="72064942"/>
<keyword evidence="2" id="KW-1133">Transmembrane helix</keyword>
<evidence type="ECO:0000256" key="1">
    <source>
        <dbReference type="SAM" id="MobiDB-lite"/>
    </source>
</evidence>
<evidence type="ECO:0000256" key="2">
    <source>
        <dbReference type="SAM" id="Phobius"/>
    </source>
</evidence>
<evidence type="ECO:0000313" key="3">
    <source>
        <dbReference type="EMBL" id="UNI16556.1"/>
    </source>
</evidence>
<keyword evidence="2" id="KW-0472">Membrane</keyword>
<gene>
    <name evidence="3" type="ORF">JDV02_002982</name>
</gene>
<sequence length="255" mass="28199">MAWGFLRWSARKKQQHHADHADHSSPTQQPSIPRAVTNPESTARNHDATATTTPMYSYYATTSSDHHHGRRRGGSNNDMFGWPRPGPSPWHVLFCRILAHVRSCAVVVPVAAGACFVVERRDVVEHHAWPGLEIYEAGFAIPLTILFLGAVAWTLMLRSAGAAPPGRGCDGLPGVAHVVLALALGGWVVSIAVRCLSRVSRDRGQHHQLFWRLVAATGRVATLHEAFWVTYVYGWAWRYGIPVQDMYRDKGGGQL</sequence>
<dbReference type="Proteomes" id="UP000829364">
    <property type="component" value="Chromosome 2"/>
</dbReference>
<organism evidence="3 4">
    <name type="scientific">Purpureocillium takamizusanense</name>
    <dbReference type="NCBI Taxonomy" id="2060973"/>
    <lineage>
        <taxon>Eukaryota</taxon>
        <taxon>Fungi</taxon>
        <taxon>Dikarya</taxon>
        <taxon>Ascomycota</taxon>
        <taxon>Pezizomycotina</taxon>
        <taxon>Sordariomycetes</taxon>
        <taxon>Hypocreomycetidae</taxon>
        <taxon>Hypocreales</taxon>
        <taxon>Ophiocordycipitaceae</taxon>
        <taxon>Purpureocillium</taxon>
    </lineage>
</organism>
<proteinExistence type="predicted"/>
<feature type="compositionally biased region" description="Polar residues" evidence="1">
    <location>
        <begin position="38"/>
        <end position="47"/>
    </location>
</feature>
<dbReference type="KEGG" id="ptkz:JDV02_002982"/>
<dbReference type="AlphaFoldDB" id="A0A9Q8QC82"/>